<proteinExistence type="predicted"/>
<sequence>MDVTIPMDFNSLAGGYIAKTVLTMVILQERESGHRWFSYKKLYDYAIVCRQWFNIIAPLMYERAIIYCTTTKLDEPEKVPNRSYHWYSNLGQIVRAGMQDQVREFRLDCEQFSRVFTDCPDLFGKLGMPDTPFVNVFRLWFGGTCHYGAGLEDLFVVPTTRYFIKMFPNTTVVANNRFFDRGKYFDKVIDRLQHHFHNQLSNYRIDVEIPRRHPTFFPPNITKLSVQAELLMSSHLREEFPKVPIAGLRILYLRNIRTTFKWHIFKSSVPGEIQFTNLEYLHISTDYHQTPISIFPDHDLITFPKLKRLQTTNSMQAYHDIFKLFVLSPLEFVDLSERVHQFKLIEPAVLQSVKRIIVHPMFEYNENTEEALQGLMPVFDSPSAATHAEIRMSLRGTRMPYSLAWNRLRRLIMAVDKFIISEAENIISYLPLLQYLSVTYDPPQYDVPMRLARIDEKECPPDDPNRVIHPSLQMFEIVTTYDWMNEGDRDRIKYFVKHIPTLIKLNIPPKYGRVLVAEFAKEGREIELHRRVREDTRFSQFIDPINI</sequence>
<keyword evidence="2" id="KW-1185">Reference proteome</keyword>
<comment type="caution">
    <text evidence="1">The sequence shown here is derived from an EMBL/GenBank/DDBJ whole genome shotgun (WGS) entry which is preliminary data.</text>
</comment>
<organism evidence="1 2">
    <name type="scientific">Linderina macrospora</name>
    <dbReference type="NCBI Taxonomy" id="4868"/>
    <lineage>
        <taxon>Eukaryota</taxon>
        <taxon>Fungi</taxon>
        <taxon>Fungi incertae sedis</taxon>
        <taxon>Zoopagomycota</taxon>
        <taxon>Kickxellomycotina</taxon>
        <taxon>Kickxellomycetes</taxon>
        <taxon>Kickxellales</taxon>
        <taxon>Kickxellaceae</taxon>
        <taxon>Linderina</taxon>
    </lineage>
</organism>
<evidence type="ECO:0000313" key="2">
    <source>
        <dbReference type="Proteomes" id="UP001150603"/>
    </source>
</evidence>
<dbReference type="Proteomes" id="UP001150603">
    <property type="component" value="Unassembled WGS sequence"/>
</dbReference>
<accession>A0ACC1JHW8</accession>
<reference evidence="1" key="1">
    <citation type="submission" date="2022-07" db="EMBL/GenBank/DDBJ databases">
        <title>Phylogenomic reconstructions and comparative analyses of Kickxellomycotina fungi.</title>
        <authorList>
            <person name="Reynolds N.K."/>
            <person name="Stajich J.E."/>
            <person name="Barry K."/>
            <person name="Grigoriev I.V."/>
            <person name="Crous P."/>
            <person name="Smith M.E."/>
        </authorList>
    </citation>
    <scope>NUCLEOTIDE SEQUENCE</scope>
    <source>
        <strain evidence="1">NRRL 5244</strain>
    </source>
</reference>
<name>A0ACC1JHW8_9FUNG</name>
<dbReference type="EMBL" id="JANBPW010000020">
    <property type="protein sequence ID" value="KAJ1951391.1"/>
    <property type="molecule type" value="Genomic_DNA"/>
</dbReference>
<evidence type="ECO:0000313" key="1">
    <source>
        <dbReference type="EMBL" id="KAJ1951391.1"/>
    </source>
</evidence>
<protein>
    <submittedName>
        <fullName evidence="1">Uncharacterized protein</fullName>
    </submittedName>
</protein>
<gene>
    <name evidence="1" type="ORF">FBU59_000189</name>
</gene>